<evidence type="ECO:0000256" key="1">
    <source>
        <dbReference type="SAM" id="MobiDB-lite"/>
    </source>
</evidence>
<organism evidence="2 3">
    <name type="scientific">Porphyridium purpureum</name>
    <name type="common">Red alga</name>
    <name type="synonym">Porphyridium cruentum</name>
    <dbReference type="NCBI Taxonomy" id="35688"/>
    <lineage>
        <taxon>Eukaryota</taxon>
        <taxon>Rhodophyta</taxon>
        <taxon>Bangiophyceae</taxon>
        <taxon>Porphyridiales</taxon>
        <taxon>Porphyridiaceae</taxon>
        <taxon>Porphyridium</taxon>
    </lineage>
</organism>
<evidence type="ECO:0008006" key="4">
    <source>
        <dbReference type="Google" id="ProtNLM"/>
    </source>
</evidence>
<accession>A0A5J4YGS8</accession>
<dbReference type="Proteomes" id="UP000324585">
    <property type="component" value="Unassembled WGS sequence"/>
</dbReference>
<proteinExistence type="predicted"/>
<evidence type="ECO:0000313" key="2">
    <source>
        <dbReference type="EMBL" id="KAA8490716.1"/>
    </source>
</evidence>
<dbReference type="EMBL" id="VRMN01000019">
    <property type="protein sequence ID" value="KAA8490716.1"/>
    <property type="molecule type" value="Genomic_DNA"/>
</dbReference>
<reference evidence="3" key="1">
    <citation type="journal article" date="2019" name="Nat. Commun.">
        <title>Expansion of phycobilisome linker gene families in mesophilic red algae.</title>
        <authorList>
            <person name="Lee J."/>
            <person name="Kim D."/>
            <person name="Bhattacharya D."/>
            <person name="Yoon H.S."/>
        </authorList>
    </citation>
    <scope>NUCLEOTIDE SEQUENCE [LARGE SCALE GENOMIC DNA]</scope>
    <source>
        <strain evidence="3">CCMP 1328</strain>
    </source>
</reference>
<protein>
    <recommendedName>
        <fullName evidence="4">Pentatricopeptide repeat-containing protein</fullName>
    </recommendedName>
</protein>
<evidence type="ECO:0000313" key="3">
    <source>
        <dbReference type="Proteomes" id="UP000324585"/>
    </source>
</evidence>
<dbReference type="AlphaFoldDB" id="A0A5J4YGS8"/>
<keyword evidence="3" id="KW-1185">Reference proteome</keyword>
<comment type="caution">
    <text evidence="2">The sequence shown here is derived from an EMBL/GenBank/DDBJ whole genome shotgun (WGS) entry which is preliminary data.</text>
</comment>
<name>A0A5J4YGS8_PORPP</name>
<gene>
    <name evidence="2" type="ORF">FVE85_4347</name>
</gene>
<feature type="region of interest" description="Disordered" evidence="1">
    <location>
        <begin position="230"/>
        <end position="251"/>
    </location>
</feature>
<sequence length="269" mass="29233">MAYLASHGERLDMALRVARDNFQRQRNLPLSASRVIAGVHGLLRTFAYEAIAEQSVLSGRVPDAISLLFGTNGTEPQYPHGTAYILVACYIRAFGKLGRLDLSADVFDTYSRLHEGNAFVSNSYLFALGHAGHRMDAVALVRRLENAQKVGAPVIDGVTYSALGKILLEGLSSSATNDLCDPAQAVPVDTVVEMLGHMEAYLDGVGEQLPKCFVSDKAPRAVDVQNQAYQNRSLSRKSNREMEGASSKDTIPGIIAQIRKKLSVRQNGQ</sequence>